<reference evidence="2" key="1">
    <citation type="journal article" date="2019" name="Int. J. Syst. Evol. Microbiol.">
        <title>The Global Catalogue of Microorganisms (GCM) 10K type strain sequencing project: providing services to taxonomists for standard genome sequencing and annotation.</title>
        <authorList>
            <consortium name="The Broad Institute Genomics Platform"/>
            <consortium name="The Broad Institute Genome Sequencing Center for Infectious Disease"/>
            <person name="Wu L."/>
            <person name="Ma J."/>
        </authorList>
    </citation>
    <scope>NUCLEOTIDE SEQUENCE [LARGE SCALE GENOMIC DNA]</scope>
    <source>
        <strain evidence="2">JCM 31290</strain>
    </source>
</reference>
<evidence type="ECO:0000313" key="2">
    <source>
        <dbReference type="Proteomes" id="UP001501115"/>
    </source>
</evidence>
<dbReference type="EMBL" id="BAABET010000013">
    <property type="protein sequence ID" value="GAA4335299.1"/>
    <property type="molecule type" value="Genomic_DNA"/>
</dbReference>
<comment type="caution">
    <text evidence="1">The sequence shown here is derived from an EMBL/GenBank/DDBJ whole genome shotgun (WGS) entry which is preliminary data.</text>
</comment>
<proteinExistence type="predicted"/>
<organism evidence="1 2">
    <name type="scientific">Streptomyces venetus</name>
    <dbReference type="NCBI Taxonomy" id="1701086"/>
    <lineage>
        <taxon>Bacteria</taxon>
        <taxon>Bacillati</taxon>
        <taxon>Actinomycetota</taxon>
        <taxon>Actinomycetes</taxon>
        <taxon>Kitasatosporales</taxon>
        <taxon>Streptomycetaceae</taxon>
        <taxon>Streptomyces</taxon>
    </lineage>
</organism>
<keyword evidence="2" id="KW-1185">Reference proteome</keyword>
<name>A0ABP8H706_9ACTN</name>
<protein>
    <submittedName>
        <fullName evidence="1">Uncharacterized protein</fullName>
    </submittedName>
</protein>
<sequence length="61" mass="6342">MAGAAYGIVAGSLPRPSPAYGVPFGAAVFAGDYVTLPIAGLDKPIWQYDNMGQQVALEMVQ</sequence>
<gene>
    <name evidence="1" type="ORF">GCM10023086_67710</name>
</gene>
<dbReference type="Proteomes" id="UP001501115">
    <property type="component" value="Unassembled WGS sequence"/>
</dbReference>
<evidence type="ECO:0000313" key="1">
    <source>
        <dbReference type="EMBL" id="GAA4335299.1"/>
    </source>
</evidence>
<accession>A0ABP8H706</accession>